<dbReference type="AlphaFoldDB" id="B9GC89"/>
<reference evidence="2" key="2">
    <citation type="submission" date="2008-12" db="EMBL/GenBank/DDBJ databases">
        <title>Improved gene annotation of the rice (Oryza sativa) genomes.</title>
        <authorList>
            <person name="Wang J."/>
            <person name="Li R."/>
            <person name="Fan W."/>
            <person name="Huang Q."/>
            <person name="Zhang J."/>
            <person name="Zhou Y."/>
            <person name="Hu Y."/>
            <person name="Zi S."/>
            <person name="Li J."/>
            <person name="Ni P."/>
            <person name="Zheng H."/>
            <person name="Zhang Y."/>
            <person name="Zhao M."/>
            <person name="Hao Q."/>
            <person name="McDermott J."/>
            <person name="Samudrala R."/>
            <person name="Kristiansen K."/>
            <person name="Wong G.K.-S."/>
        </authorList>
    </citation>
    <scope>NUCLEOTIDE SEQUENCE</scope>
</reference>
<dbReference type="Proteomes" id="UP000007752">
    <property type="component" value="Chromosome 12"/>
</dbReference>
<protein>
    <submittedName>
        <fullName evidence="2">Uncharacterized protein</fullName>
    </submittedName>
</protein>
<dbReference type="EMBL" id="CM000149">
    <property type="protein sequence ID" value="EEE52896.1"/>
    <property type="molecule type" value="Genomic_DNA"/>
</dbReference>
<proteinExistence type="predicted"/>
<reference evidence="2" key="1">
    <citation type="journal article" date="2005" name="PLoS Biol.">
        <title>The genomes of Oryza sativa: a history of duplications.</title>
        <authorList>
            <person name="Yu J."/>
            <person name="Wang J."/>
            <person name="Lin W."/>
            <person name="Li S."/>
            <person name="Li H."/>
            <person name="Zhou J."/>
            <person name="Ni P."/>
            <person name="Dong W."/>
            <person name="Hu S."/>
            <person name="Zeng C."/>
            <person name="Zhang J."/>
            <person name="Zhang Y."/>
            <person name="Li R."/>
            <person name="Xu Z."/>
            <person name="Li S."/>
            <person name="Li X."/>
            <person name="Zheng H."/>
            <person name="Cong L."/>
            <person name="Lin L."/>
            <person name="Yin J."/>
            <person name="Geng J."/>
            <person name="Li G."/>
            <person name="Shi J."/>
            <person name="Liu J."/>
            <person name="Lv H."/>
            <person name="Li J."/>
            <person name="Wang J."/>
            <person name="Deng Y."/>
            <person name="Ran L."/>
            <person name="Shi X."/>
            <person name="Wang X."/>
            <person name="Wu Q."/>
            <person name="Li C."/>
            <person name="Ren X."/>
            <person name="Wang J."/>
            <person name="Wang X."/>
            <person name="Li D."/>
            <person name="Liu D."/>
            <person name="Zhang X."/>
            <person name="Ji Z."/>
            <person name="Zhao W."/>
            <person name="Sun Y."/>
            <person name="Zhang Z."/>
            <person name="Bao J."/>
            <person name="Han Y."/>
            <person name="Dong L."/>
            <person name="Ji J."/>
            <person name="Chen P."/>
            <person name="Wu S."/>
            <person name="Liu J."/>
            <person name="Xiao Y."/>
            <person name="Bu D."/>
            <person name="Tan J."/>
            <person name="Yang L."/>
            <person name="Ye C."/>
            <person name="Zhang J."/>
            <person name="Xu J."/>
            <person name="Zhou Y."/>
            <person name="Yu Y."/>
            <person name="Zhang B."/>
            <person name="Zhuang S."/>
            <person name="Wei H."/>
            <person name="Liu B."/>
            <person name="Lei M."/>
            <person name="Yu H."/>
            <person name="Li Y."/>
            <person name="Xu H."/>
            <person name="Wei S."/>
            <person name="He X."/>
            <person name="Fang L."/>
            <person name="Zhang Z."/>
            <person name="Zhang Y."/>
            <person name="Huang X."/>
            <person name="Su Z."/>
            <person name="Tong W."/>
            <person name="Li J."/>
            <person name="Tong Z."/>
            <person name="Li S."/>
            <person name="Ye J."/>
            <person name="Wang L."/>
            <person name="Fang L."/>
            <person name="Lei T."/>
            <person name="Chen C."/>
            <person name="Chen H."/>
            <person name="Xu Z."/>
            <person name="Li H."/>
            <person name="Huang H."/>
            <person name="Zhang F."/>
            <person name="Xu H."/>
            <person name="Li N."/>
            <person name="Zhao C."/>
            <person name="Li S."/>
            <person name="Dong L."/>
            <person name="Huang Y."/>
            <person name="Li L."/>
            <person name="Xi Y."/>
            <person name="Qi Q."/>
            <person name="Li W."/>
            <person name="Zhang B."/>
            <person name="Hu W."/>
            <person name="Zhang Y."/>
            <person name="Tian X."/>
            <person name="Jiao Y."/>
            <person name="Liang X."/>
            <person name="Jin J."/>
            <person name="Gao L."/>
            <person name="Zheng W."/>
            <person name="Hao B."/>
            <person name="Liu S."/>
            <person name="Wang W."/>
            <person name="Yuan L."/>
            <person name="Cao M."/>
            <person name="McDermott J."/>
            <person name="Samudrala R."/>
            <person name="Wang J."/>
            <person name="Wong G.K."/>
            <person name="Yang H."/>
        </authorList>
    </citation>
    <scope>NUCLEOTIDE SEQUENCE [LARGE SCALE GENOMIC DNA]</scope>
</reference>
<accession>B9GC89</accession>
<organism evidence="2">
    <name type="scientific">Oryza sativa subsp. japonica</name>
    <name type="common">Rice</name>
    <dbReference type="NCBI Taxonomy" id="39947"/>
    <lineage>
        <taxon>Eukaryota</taxon>
        <taxon>Viridiplantae</taxon>
        <taxon>Streptophyta</taxon>
        <taxon>Embryophyta</taxon>
        <taxon>Tracheophyta</taxon>
        <taxon>Spermatophyta</taxon>
        <taxon>Magnoliopsida</taxon>
        <taxon>Liliopsida</taxon>
        <taxon>Poales</taxon>
        <taxon>Poaceae</taxon>
        <taxon>BOP clade</taxon>
        <taxon>Oryzoideae</taxon>
        <taxon>Oryzeae</taxon>
        <taxon>Oryzinae</taxon>
        <taxon>Oryza</taxon>
        <taxon>Oryza sativa</taxon>
    </lineage>
</organism>
<evidence type="ECO:0000313" key="2">
    <source>
        <dbReference type="EMBL" id="EEE52896.1"/>
    </source>
</evidence>
<name>B9GC89_ORYSJ</name>
<evidence type="ECO:0000256" key="1">
    <source>
        <dbReference type="SAM" id="MobiDB-lite"/>
    </source>
</evidence>
<gene>
    <name evidence="2" type="ORF">OsJ_35483</name>
</gene>
<feature type="region of interest" description="Disordered" evidence="1">
    <location>
        <begin position="1"/>
        <end position="47"/>
    </location>
</feature>
<sequence>MYRNGGSRCREKQLPPAGEAAAAVGRSSCRPLEKQQPLLPQQPPPLPLLLREGADAAAWGRSRRPHRKSRCCLRKMPPHEWERIGAESSDWRFRWY</sequence>